<keyword evidence="1" id="KW-0547">Nucleotide-binding</keyword>
<dbReference type="PANTHER" id="PTHR45782:SF5">
    <property type="entry name" value="DAR GTPASE 3, CHLOROPLASTIC"/>
    <property type="match status" value="1"/>
</dbReference>
<feature type="region of interest" description="Disordered" evidence="3">
    <location>
        <begin position="703"/>
        <end position="732"/>
    </location>
</feature>
<dbReference type="CDD" id="cd01856">
    <property type="entry name" value="YlqF"/>
    <property type="match status" value="1"/>
</dbReference>
<dbReference type="InterPro" id="IPR019991">
    <property type="entry name" value="GTP-bd_ribosome_bgen"/>
</dbReference>
<evidence type="ECO:0000256" key="2">
    <source>
        <dbReference type="ARBA" id="ARBA00023134"/>
    </source>
</evidence>
<evidence type="ECO:0000313" key="5">
    <source>
        <dbReference type="EMBL" id="GAX81043.1"/>
    </source>
</evidence>
<name>A0A250XD79_9CHLO</name>
<dbReference type="InterPro" id="IPR026003">
    <property type="entry name" value="Cohesin_HEAT"/>
</dbReference>
<dbReference type="Proteomes" id="UP000232323">
    <property type="component" value="Unassembled WGS sequence"/>
</dbReference>
<reference evidence="5 6" key="1">
    <citation type="submission" date="2017-08" db="EMBL/GenBank/DDBJ databases">
        <title>Acidophilic green algal genome provides insights into adaptation to an acidic environment.</title>
        <authorList>
            <person name="Hirooka S."/>
            <person name="Hirose Y."/>
            <person name="Kanesaki Y."/>
            <person name="Higuchi S."/>
            <person name="Fujiwara T."/>
            <person name="Onuma R."/>
            <person name="Era A."/>
            <person name="Ohbayashi R."/>
            <person name="Uzuka A."/>
            <person name="Nozaki H."/>
            <person name="Yoshikawa H."/>
            <person name="Miyagishima S.Y."/>
        </authorList>
    </citation>
    <scope>NUCLEOTIDE SEQUENCE [LARGE SCALE GENOMIC DNA]</scope>
    <source>
        <strain evidence="5 6">NIES-2499</strain>
    </source>
</reference>
<dbReference type="GO" id="GO:0005739">
    <property type="term" value="C:mitochondrion"/>
    <property type="evidence" value="ECO:0007669"/>
    <property type="project" value="TreeGrafter"/>
</dbReference>
<dbReference type="FunFam" id="3.40.50.300:FF:001189">
    <property type="entry name" value="DAR GTPase 3 chloroplastic"/>
    <property type="match status" value="1"/>
</dbReference>
<protein>
    <recommendedName>
        <fullName evidence="4">G domain-containing protein</fullName>
    </recommendedName>
</protein>
<comment type="caution">
    <text evidence="5">The sequence shown here is derived from an EMBL/GenBank/DDBJ whole genome shotgun (WGS) entry which is preliminary data.</text>
</comment>
<proteinExistence type="predicted"/>
<keyword evidence="2" id="KW-0342">GTP-binding</keyword>
<dbReference type="GO" id="GO:0032543">
    <property type="term" value="P:mitochondrial translation"/>
    <property type="evidence" value="ECO:0007669"/>
    <property type="project" value="TreeGrafter"/>
</dbReference>
<accession>A0A250XD79</accession>
<evidence type="ECO:0000256" key="1">
    <source>
        <dbReference type="ARBA" id="ARBA00022741"/>
    </source>
</evidence>
<feature type="domain" description="G" evidence="4">
    <location>
        <begin position="1065"/>
        <end position="1132"/>
    </location>
</feature>
<dbReference type="Pfam" id="PF01926">
    <property type="entry name" value="MMR_HSR1"/>
    <property type="match status" value="1"/>
</dbReference>
<dbReference type="EMBL" id="BEGY01000060">
    <property type="protein sequence ID" value="GAX81043.1"/>
    <property type="molecule type" value="Genomic_DNA"/>
</dbReference>
<feature type="region of interest" description="Disordered" evidence="3">
    <location>
        <begin position="580"/>
        <end position="619"/>
    </location>
</feature>
<feature type="compositionally biased region" description="Basic and acidic residues" evidence="3">
    <location>
        <begin position="580"/>
        <end position="589"/>
    </location>
</feature>
<dbReference type="InterPro" id="IPR027417">
    <property type="entry name" value="P-loop_NTPase"/>
</dbReference>
<dbReference type="InterPro" id="IPR006073">
    <property type="entry name" value="GTP-bd"/>
</dbReference>
<dbReference type="AlphaFoldDB" id="A0A250XD79"/>
<dbReference type="PANTHER" id="PTHR45782">
    <property type="entry name" value="MITOCHONDRIAL RIBOSOME-ASSOCIATED GTPASE 1"/>
    <property type="match status" value="1"/>
</dbReference>
<organism evidence="5 6">
    <name type="scientific">Chlamydomonas eustigma</name>
    <dbReference type="NCBI Taxonomy" id="1157962"/>
    <lineage>
        <taxon>Eukaryota</taxon>
        <taxon>Viridiplantae</taxon>
        <taxon>Chlorophyta</taxon>
        <taxon>core chlorophytes</taxon>
        <taxon>Chlorophyceae</taxon>
        <taxon>CS clade</taxon>
        <taxon>Chlamydomonadales</taxon>
        <taxon>Chlamydomonadaceae</taxon>
        <taxon>Chlamydomonas</taxon>
    </lineage>
</organism>
<dbReference type="NCBIfam" id="TIGR03596">
    <property type="entry name" value="GTPase_YlqF"/>
    <property type="match status" value="1"/>
</dbReference>
<feature type="compositionally biased region" description="Basic and acidic residues" evidence="3">
    <location>
        <begin position="711"/>
        <end position="722"/>
    </location>
</feature>
<dbReference type="Gene3D" id="3.40.50.300">
    <property type="entry name" value="P-loop containing nucleotide triphosphate hydrolases"/>
    <property type="match status" value="1"/>
</dbReference>
<dbReference type="Pfam" id="PF12765">
    <property type="entry name" value="Cohesin_HEAT"/>
    <property type="match status" value="1"/>
</dbReference>
<gene>
    <name evidence="5" type="ORF">CEUSTIGMA_g8478.t1</name>
</gene>
<dbReference type="Gene3D" id="1.10.1580.10">
    <property type="match status" value="1"/>
</dbReference>
<evidence type="ECO:0000313" key="6">
    <source>
        <dbReference type="Proteomes" id="UP000232323"/>
    </source>
</evidence>
<dbReference type="InterPro" id="IPR023179">
    <property type="entry name" value="GTP-bd_ortho_bundle_sf"/>
</dbReference>
<dbReference type="OrthoDB" id="269151at2759"/>
<evidence type="ECO:0000256" key="3">
    <source>
        <dbReference type="SAM" id="MobiDB-lite"/>
    </source>
</evidence>
<dbReference type="GO" id="GO:0003924">
    <property type="term" value="F:GTPase activity"/>
    <property type="evidence" value="ECO:0007669"/>
    <property type="project" value="TreeGrafter"/>
</dbReference>
<dbReference type="GO" id="GO:0005525">
    <property type="term" value="F:GTP binding"/>
    <property type="evidence" value="ECO:0007669"/>
    <property type="project" value="UniProtKB-KW"/>
</dbReference>
<dbReference type="STRING" id="1157962.A0A250XD79"/>
<keyword evidence="6" id="KW-1185">Reference proteome</keyword>
<dbReference type="SUPFAM" id="SSF52540">
    <property type="entry name" value="P-loop containing nucleoside triphosphate hydrolases"/>
    <property type="match status" value="1"/>
</dbReference>
<sequence>MVKTDELSVQEHMLPCSTRRLSVQNETMYKDESLETKVKVKSKKKRAASSEIVVDEPWHKGPPEEETARLVKCIQGLIFPSQQSIHPDVDLKQDLSAITQHQVLNLLEDEVLNGHHQDAHIGQRLAVSSTTNNTIMNVTPVLSLSGLNHLCSELLLPARASGLLPNLPLDVLKHMLLALRTHMAPGSECSLDSNSLPDEVALVQSALDSAMAALYVLSCPGMPSEVYLEEMIEQIILVIKHNLQHNVMVFYESRFARLWRPSLLPEGSVYSSSETKSAHIKKIMGKGGRSSNYDASSAFYTTTDQQGAPPHVLPMLQRLEQATSLLSETLGQARLEACMLLPLVRVALQTLTVESLKVYQVKAVGLTVAVFKHVPSLRQVIMDELISSLVPSLLPVGANKAPKRLFLVEGPDGDQSGKSSSVQMIVSLVTQLVQDVAEMPASNCGAKAAYERCGLPVAWADRFWTGIMDRLPAAKAAKADTSSDLKAFLEDFINGKALYVLLADLFVLHHLPDWPAAALLLRRLVVQLNTHRGLKHSEAAVKLMSIDFLGAVAAKLIAEYQTAEGDEGDVERMWRRAKAEMARRREGSRTELSPEGSDREDDAVALSSPGANSPPERSIQHEVISPLKSQGCHDILQQLLIHHVRMHGQGSAPYRLAHSSRGELLGGGSAAGGAGRKGHWEHAGNLRAVLMLRDKLVEEARMVSSESDADAADKQSNADHKPGQQQQHHKGLDGISQERAMELNLEHRMLLDPGLGEGLISTSVLPDISRREAVMLGRWLVANGALGKARGTLLKWLVDAGDKSSQDGSAANVRAKAVKSIGAAIEVDVRILSLADVQGAVRDALHDDSVMVREAAIDLIGRPRAVGSIYVKCLSDRCRTFFDSARCSRKLRRMKTVSAASVQDVDVANTIIKESELPSRQMRTSMGSGNVSFAALDKSLHVQMVQWYPGHIAKAERQLKEQLSMVDVVLEIRDARIISSTSHPQVPTWVGSKPRVLVINRADSIQPGDRKQWSAYFQRQGIKAFWTDGKLGAGVSPLRQELLNASVSINEKRARRSLQPRPVRACVIGFPNIGKSALINRLLNRRVVDSAPKPGVTRMLKWVRLGGKLDLLDAPGVIPASFNDQIAAQRLAMCNDIGEAAYVESLVASALIVRCKTLPGNGKLLERLQERYKIDPLGCTAEDFVQGLADKLFFGDRENAGVRILKDFRNGALGSFALELPPETIAADGGAADLTALMSSDQQRVWGVRDAGWHEDD</sequence>
<evidence type="ECO:0000259" key="4">
    <source>
        <dbReference type="Pfam" id="PF01926"/>
    </source>
</evidence>